<dbReference type="SMART" id="SM00267">
    <property type="entry name" value="GGDEF"/>
    <property type="match status" value="1"/>
</dbReference>
<feature type="transmembrane region" description="Helical" evidence="6">
    <location>
        <begin position="68"/>
        <end position="93"/>
    </location>
</feature>
<evidence type="ECO:0000256" key="2">
    <source>
        <dbReference type="ARBA" id="ARBA00022475"/>
    </source>
</evidence>
<dbReference type="Proteomes" id="UP001231362">
    <property type="component" value="Unassembled WGS sequence"/>
</dbReference>
<dbReference type="Gene3D" id="3.30.70.270">
    <property type="match status" value="1"/>
</dbReference>
<dbReference type="PANTHER" id="PTHR45138">
    <property type="entry name" value="REGULATORY COMPONENTS OF SENSORY TRANSDUCTION SYSTEM"/>
    <property type="match status" value="1"/>
</dbReference>
<evidence type="ECO:0000256" key="3">
    <source>
        <dbReference type="ARBA" id="ARBA00022692"/>
    </source>
</evidence>
<dbReference type="RefSeq" id="WP_307150222.1">
    <property type="nucleotide sequence ID" value="NZ_JAUSTU010000008.1"/>
</dbReference>
<accession>A0ABT9V423</accession>
<comment type="caution">
    <text evidence="8">The sequence shown here is derived from an EMBL/GenBank/DDBJ whole genome shotgun (WGS) entry which is preliminary data.</text>
</comment>
<keyword evidence="3 6" id="KW-0812">Transmembrane</keyword>
<evidence type="ECO:0000256" key="1">
    <source>
        <dbReference type="ARBA" id="ARBA00004651"/>
    </source>
</evidence>
<dbReference type="Pfam" id="PF07694">
    <property type="entry name" value="5TM-5TMR_LYT"/>
    <property type="match status" value="1"/>
</dbReference>
<dbReference type="GO" id="GO:0052621">
    <property type="term" value="F:diguanylate cyclase activity"/>
    <property type="evidence" value="ECO:0007669"/>
    <property type="project" value="UniProtKB-EC"/>
</dbReference>
<protein>
    <submittedName>
        <fullName evidence="8">Diguanylate cyclase</fullName>
        <ecNumber evidence="8">2.7.7.65</ecNumber>
    </submittedName>
</protein>
<dbReference type="NCBIfam" id="TIGR00254">
    <property type="entry name" value="GGDEF"/>
    <property type="match status" value="1"/>
</dbReference>
<dbReference type="EC" id="2.7.7.65" evidence="8"/>
<feature type="transmembrane region" description="Helical" evidence="6">
    <location>
        <begin position="5"/>
        <end position="26"/>
    </location>
</feature>
<organism evidence="8 9">
    <name type="scientific">Anoxybacillus andreesenii</name>
    <dbReference type="NCBI Taxonomy" id="1325932"/>
    <lineage>
        <taxon>Bacteria</taxon>
        <taxon>Bacillati</taxon>
        <taxon>Bacillota</taxon>
        <taxon>Bacilli</taxon>
        <taxon>Bacillales</taxon>
        <taxon>Anoxybacillaceae</taxon>
        <taxon>Anoxybacillus</taxon>
    </lineage>
</organism>
<dbReference type="CDD" id="cd01949">
    <property type="entry name" value="GGDEF"/>
    <property type="match status" value="1"/>
</dbReference>
<dbReference type="InterPro" id="IPR011620">
    <property type="entry name" value="Sig_transdc_His_kinase_LytS_TM"/>
</dbReference>
<keyword evidence="9" id="KW-1185">Reference proteome</keyword>
<keyword evidence="2" id="KW-1003">Cell membrane</keyword>
<comment type="subcellular location">
    <subcellularLocation>
        <location evidence="1">Cell membrane</location>
        <topology evidence="1">Multi-pass membrane protein</topology>
    </subcellularLocation>
</comment>
<feature type="domain" description="GGDEF" evidence="7">
    <location>
        <begin position="222"/>
        <end position="355"/>
    </location>
</feature>
<evidence type="ECO:0000256" key="5">
    <source>
        <dbReference type="ARBA" id="ARBA00023136"/>
    </source>
</evidence>
<feature type="transmembrane region" description="Helical" evidence="6">
    <location>
        <begin position="131"/>
        <end position="149"/>
    </location>
</feature>
<gene>
    <name evidence="8" type="ORF">J2S07_001996</name>
</gene>
<dbReference type="InterPro" id="IPR050469">
    <property type="entry name" value="Diguanylate_Cyclase"/>
</dbReference>
<name>A0ABT9V423_9BACL</name>
<feature type="transmembrane region" description="Helical" evidence="6">
    <location>
        <begin position="99"/>
        <end position="119"/>
    </location>
</feature>
<feature type="transmembrane region" description="Helical" evidence="6">
    <location>
        <begin position="32"/>
        <end position="56"/>
    </location>
</feature>
<dbReference type="PANTHER" id="PTHR45138:SF9">
    <property type="entry name" value="DIGUANYLATE CYCLASE DGCM-RELATED"/>
    <property type="match status" value="1"/>
</dbReference>
<dbReference type="SUPFAM" id="SSF55073">
    <property type="entry name" value="Nucleotide cyclase"/>
    <property type="match status" value="1"/>
</dbReference>
<dbReference type="InterPro" id="IPR043128">
    <property type="entry name" value="Rev_trsase/Diguanyl_cyclase"/>
</dbReference>
<evidence type="ECO:0000259" key="7">
    <source>
        <dbReference type="PROSITE" id="PS50887"/>
    </source>
</evidence>
<reference evidence="8 9" key="1">
    <citation type="submission" date="2023-07" db="EMBL/GenBank/DDBJ databases">
        <title>Genomic Encyclopedia of Type Strains, Phase IV (KMG-IV): sequencing the most valuable type-strain genomes for metagenomic binning, comparative biology and taxonomic classification.</title>
        <authorList>
            <person name="Goeker M."/>
        </authorList>
    </citation>
    <scope>NUCLEOTIDE SEQUENCE [LARGE SCALE GENOMIC DNA]</scope>
    <source>
        <strain evidence="8 9">DSM 23948</strain>
    </source>
</reference>
<dbReference type="EMBL" id="JAUSTU010000008">
    <property type="protein sequence ID" value="MDQ0155691.1"/>
    <property type="molecule type" value="Genomic_DNA"/>
</dbReference>
<dbReference type="PROSITE" id="PS50887">
    <property type="entry name" value="GGDEF"/>
    <property type="match status" value="1"/>
</dbReference>
<evidence type="ECO:0000313" key="9">
    <source>
        <dbReference type="Proteomes" id="UP001231362"/>
    </source>
</evidence>
<dbReference type="InterPro" id="IPR000160">
    <property type="entry name" value="GGDEF_dom"/>
</dbReference>
<feature type="transmembrane region" description="Helical" evidence="6">
    <location>
        <begin position="161"/>
        <end position="180"/>
    </location>
</feature>
<sequence>MIQSILSNLAIILLMHLFMSMLVNFRKELSAWIFRSAMILLVAGSVISMLYLPILFGNFALDLRFIPLVFLSYIWGWKYAFPTLLIVSIWRFFMGGDGALPGIIFGMVGPTLLALAFHHRAKLKGKYTEKLLLIIGCWFISDFPIIFIIPNGLEVFKDIALVRLFTFIATAVILYTFIALERQRRTLNEKLQRLAGEDPLTKLLNKRRFYEIIEGKIRCERLQHYIAMMDLDHFKKLNDTYGHVIGDEVLCKVARILKRHEQEQIRIARYGGEEFILYIGNESLEKASQILEEIRAEIEGTCFITHQEKPIRITASFGLSPIDENSHILESVNQADKNLYLAKKNGRNRVVTPHDASILRTS</sequence>
<evidence type="ECO:0000256" key="6">
    <source>
        <dbReference type="SAM" id="Phobius"/>
    </source>
</evidence>
<keyword evidence="5 6" id="KW-0472">Membrane</keyword>
<evidence type="ECO:0000256" key="4">
    <source>
        <dbReference type="ARBA" id="ARBA00022989"/>
    </source>
</evidence>
<keyword evidence="4 6" id="KW-1133">Transmembrane helix</keyword>
<evidence type="ECO:0000313" key="8">
    <source>
        <dbReference type="EMBL" id="MDQ0155691.1"/>
    </source>
</evidence>
<keyword evidence="8" id="KW-0808">Transferase</keyword>
<keyword evidence="8" id="KW-0548">Nucleotidyltransferase</keyword>
<proteinExistence type="predicted"/>
<dbReference type="Pfam" id="PF00990">
    <property type="entry name" value="GGDEF"/>
    <property type="match status" value="1"/>
</dbReference>
<dbReference type="InterPro" id="IPR029787">
    <property type="entry name" value="Nucleotide_cyclase"/>
</dbReference>